<keyword evidence="2" id="KW-0472">Membrane</keyword>
<gene>
    <name evidence="4" type="ORF">EOE18_13640</name>
</gene>
<feature type="transmembrane region" description="Helical" evidence="2">
    <location>
        <begin position="168"/>
        <end position="186"/>
    </location>
</feature>
<name>A0A437N1V1_9SPHN</name>
<dbReference type="EMBL" id="SACO01000011">
    <property type="protein sequence ID" value="RVU03897.1"/>
    <property type="molecule type" value="Genomic_DNA"/>
</dbReference>
<keyword evidence="2" id="KW-1133">Transmembrane helix</keyword>
<protein>
    <submittedName>
        <fullName evidence="4">Acyltransferase</fullName>
    </submittedName>
</protein>
<feature type="transmembrane region" description="Helical" evidence="2">
    <location>
        <begin position="274"/>
        <end position="293"/>
    </location>
</feature>
<dbReference type="Pfam" id="PF01757">
    <property type="entry name" value="Acyl_transf_3"/>
    <property type="match status" value="1"/>
</dbReference>
<evidence type="ECO:0000256" key="2">
    <source>
        <dbReference type="SAM" id="Phobius"/>
    </source>
</evidence>
<comment type="caution">
    <text evidence="4">The sequence shown here is derived from an EMBL/GenBank/DDBJ whole genome shotgun (WGS) entry which is preliminary data.</text>
</comment>
<keyword evidence="5" id="KW-1185">Reference proteome</keyword>
<dbReference type="OrthoDB" id="9796461at2"/>
<evidence type="ECO:0000313" key="5">
    <source>
        <dbReference type="Proteomes" id="UP000282837"/>
    </source>
</evidence>
<dbReference type="GO" id="GO:0016747">
    <property type="term" value="F:acyltransferase activity, transferring groups other than amino-acyl groups"/>
    <property type="evidence" value="ECO:0007669"/>
    <property type="project" value="InterPro"/>
</dbReference>
<feature type="transmembrane region" description="Helical" evidence="2">
    <location>
        <begin position="244"/>
        <end position="262"/>
    </location>
</feature>
<feature type="region of interest" description="Disordered" evidence="1">
    <location>
        <begin position="34"/>
        <end position="58"/>
    </location>
</feature>
<proteinExistence type="predicted"/>
<sequence>MGHHMGGNPGRACLGHHRHLRAVAPAIGRCLRSGRGQTRHQHQQREQNAQHGLQGYRKAPPPRPAFLAPYCPKLHSAAKTCVMTEQTAPSSAPSRLLLLDALRGLAAVAVMFHHEPILYGSAGYFPRAYLAVDFFFMLSGYVLTFAFEGKMQQGLRADLFLVQRLARLWPVLAVGILIGALGRWWVGVTGHLWFLTLASLALLPVLRGRGGIYQLDGPQWSVTFEILANYVHALLLWRLSNRRLLAFVLACGALLAWQTLHWGAVTMGDITRNWWGGFARVGFSYGLGIWMARQAQAGRGRLNQGIAWAGALLVPIALCTAPLWPLGVVAGDMLAVFVLLPPALWCAAQVRLSGVSARSASVLGKLSYPLYAVHGPVLIFGALLVRYHGASPDVVRPLAILATFALGLALAYSPLARGFPLRLKPKRG</sequence>
<organism evidence="4 5">
    <name type="scientific">Novosphingobium umbonatum</name>
    <dbReference type="NCBI Taxonomy" id="1908524"/>
    <lineage>
        <taxon>Bacteria</taxon>
        <taxon>Pseudomonadati</taxon>
        <taxon>Pseudomonadota</taxon>
        <taxon>Alphaproteobacteria</taxon>
        <taxon>Sphingomonadales</taxon>
        <taxon>Sphingomonadaceae</taxon>
        <taxon>Novosphingobium</taxon>
    </lineage>
</organism>
<accession>A0A437N1V1</accession>
<dbReference type="AlphaFoldDB" id="A0A437N1V1"/>
<feature type="transmembrane region" description="Helical" evidence="2">
    <location>
        <begin position="126"/>
        <end position="147"/>
    </location>
</feature>
<dbReference type="InterPro" id="IPR050879">
    <property type="entry name" value="Acyltransferase_3"/>
</dbReference>
<evidence type="ECO:0000256" key="1">
    <source>
        <dbReference type="SAM" id="MobiDB-lite"/>
    </source>
</evidence>
<feature type="transmembrane region" description="Helical" evidence="2">
    <location>
        <begin position="368"/>
        <end position="388"/>
    </location>
</feature>
<feature type="transmembrane region" description="Helical" evidence="2">
    <location>
        <begin position="305"/>
        <end position="324"/>
    </location>
</feature>
<keyword evidence="4" id="KW-0808">Transferase</keyword>
<feature type="transmembrane region" description="Helical" evidence="2">
    <location>
        <begin position="330"/>
        <end position="348"/>
    </location>
</feature>
<dbReference type="PANTHER" id="PTHR23028:SF134">
    <property type="entry name" value="PUTATIVE (AFU_ORTHOLOGUE AFUA_4G08520)-RELATED"/>
    <property type="match status" value="1"/>
</dbReference>
<keyword evidence="2" id="KW-0812">Transmembrane</keyword>
<reference evidence="4 5" key="1">
    <citation type="submission" date="2019-01" db="EMBL/GenBank/DDBJ databases">
        <authorList>
            <person name="Chen W.-M."/>
        </authorList>
    </citation>
    <scope>NUCLEOTIDE SEQUENCE [LARGE SCALE GENOMIC DNA]</scope>
    <source>
        <strain evidence="4 5">FSY-9</strain>
    </source>
</reference>
<feature type="transmembrane region" description="Helical" evidence="2">
    <location>
        <begin position="394"/>
        <end position="415"/>
    </location>
</feature>
<evidence type="ECO:0000313" key="4">
    <source>
        <dbReference type="EMBL" id="RVU03897.1"/>
    </source>
</evidence>
<dbReference type="InterPro" id="IPR002656">
    <property type="entry name" value="Acyl_transf_3_dom"/>
</dbReference>
<feature type="domain" description="Acyltransferase 3" evidence="3">
    <location>
        <begin position="99"/>
        <end position="412"/>
    </location>
</feature>
<dbReference type="Proteomes" id="UP000282837">
    <property type="component" value="Unassembled WGS sequence"/>
</dbReference>
<keyword evidence="4" id="KW-0012">Acyltransferase</keyword>
<evidence type="ECO:0000259" key="3">
    <source>
        <dbReference type="Pfam" id="PF01757"/>
    </source>
</evidence>
<dbReference type="PANTHER" id="PTHR23028">
    <property type="entry name" value="ACETYLTRANSFERASE"/>
    <property type="match status" value="1"/>
</dbReference>